<sequence length="78" mass="8954">MRLHSTWIGQMRLHSTWIGQMRLHSTWIGQMRLHWTWIGQMPCGRSLFVGVPTTHVANAPSFLILTHQTVPAIQLTHG</sequence>
<dbReference type="HOGENOM" id="CLU_2622130_0_0_1"/>
<evidence type="ECO:0000313" key="1">
    <source>
        <dbReference type="EMBL" id="EXK23325.1"/>
    </source>
</evidence>
<dbReference type="Proteomes" id="UP000030703">
    <property type="component" value="Unassembled WGS sequence"/>
</dbReference>
<protein>
    <submittedName>
        <fullName evidence="1">Uncharacterized protein</fullName>
    </submittedName>
</protein>
<dbReference type="AlphaFoldDB" id="W9YVW4"/>
<proteinExistence type="predicted"/>
<name>W9YVW4_FUSOX</name>
<organism evidence="1">
    <name type="scientific">Fusarium oxysporum f. sp. melonis 26406</name>
    <dbReference type="NCBI Taxonomy" id="1089452"/>
    <lineage>
        <taxon>Eukaryota</taxon>
        <taxon>Fungi</taxon>
        <taxon>Dikarya</taxon>
        <taxon>Ascomycota</taxon>
        <taxon>Pezizomycotina</taxon>
        <taxon>Sordariomycetes</taxon>
        <taxon>Hypocreomycetidae</taxon>
        <taxon>Hypocreales</taxon>
        <taxon>Nectriaceae</taxon>
        <taxon>Fusarium</taxon>
        <taxon>Fusarium oxysporum species complex</taxon>
    </lineage>
</organism>
<dbReference type="EMBL" id="KI981039">
    <property type="protein sequence ID" value="EXK23325.1"/>
    <property type="molecule type" value="Genomic_DNA"/>
</dbReference>
<accession>W9YVW4</accession>
<gene>
    <name evidence="1" type="ORF">FOMG_19893</name>
</gene>
<dbReference type="VEuPathDB" id="FungiDB:FOMG_19893"/>
<reference evidence="1" key="2">
    <citation type="submission" date="2014-02" db="EMBL/GenBank/DDBJ databases">
        <title>Annotation of the Genome Sequence of Fusarium oxysporum f. sp. melonis 26406.</title>
        <authorList>
            <consortium name="The Broad Institute Genomics Platform"/>
            <person name="Ma L.-J."/>
            <person name="Corby-Kistler H."/>
            <person name="Broz K."/>
            <person name="Gale L.R."/>
            <person name="Jonkers W."/>
            <person name="O'Donnell K."/>
            <person name="Ploetz R."/>
            <person name="Steinberg C."/>
            <person name="Schwartz D.C."/>
            <person name="VanEtten H."/>
            <person name="Zhou S."/>
            <person name="Young S.K."/>
            <person name="Zeng Q."/>
            <person name="Gargeya S."/>
            <person name="Fitzgerald M."/>
            <person name="Abouelleil A."/>
            <person name="Alvarado L."/>
            <person name="Chapman S.B."/>
            <person name="Gainer-Dewar J."/>
            <person name="Goldberg J."/>
            <person name="Griggs A."/>
            <person name="Gujja S."/>
            <person name="Hansen M."/>
            <person name="Howarth C."/>
            <person name="Imamovic A."/>
            <person name="Ireland A."/>
            <person name="Larimer J."/>
            <person name="McCowan C."/>
            <person name="Murphy C."/>
            <person name="Pearson M."/>
            <person name="Poon T.W."/>
            <person name="Priest M."/>
            <person name="Roberts A."/>
            <person name="Saif S."/>
            <person name="Shea T."/>
            <person name="Sykes S."/>
            <person name="Wortman J."/>
            <person name="Nusbaum C."/>
            <person name="Birren B."/>
        </authorList>
    </citation>
    <scope>NUCLEOTIDE SEQUENCE</scope>
    <source>
        <strain evidence="1">26406</strain>
    </source>
</reference>
<reference evidence="1" key="1">
    <citation type="submission" date="2012-04" db="EMBL/GenBank/DDBJ databases">
        <title>The Genome Sequence of Fusarium oxysporum melonis.</title>
        <authorList>
            <consortium name="The Broad Institute Genome Sequencing Platform"/>
            <person name="Ma L.-J."/>
            <person name="Gale L.R."/>
            <person name="Schwartz D.C."/>
            <person name="Zhou S."/>
            <person name="Corby-Kistler H."/>
            <person name="Young S.K."/>
            <person name="Zeng Q."/>
            <person name="Gargeya S."/>
            <person name="Fitzgerald M."/>
            <person name="Haas B."/>
            <person name="Abouelleil A."/>
            <person name="Alvarado L."/>
            <person name="Arachchi H.M."/>
            <person name="Berlin A."/>
            <person name="Brown A."/>
            <person name="Chapman S.B."/>
            <person name="Chen Z."/>
            <person name="Dunbar C."/>
            <person name="Freedman E."/>
            <person name="Gearin G."/>
            <person name="Goldberg J."/>
            <person name="Griggs A."/>
            <person name="Gujja S."/>
            <person name="Heiman D."/>
            <person name="Howarth C."/>
            <person name="Larson L."/>
            <person name="Lui A."/>
            <person name="MacDonald P.J.P."/>
            <person name="Montmayeur A."/>
            <person name="Murphy C."/>
            <person name="Neiman D."/>
            <person name="Pearson M."/>
            <person name="Priest M."/>
            <person name="Roberts A."/>
            <person name="Saif S."/>
            <person name="Shea T."/>
            <person name="Shenoy N."/>
            <person name="Sisk P."/>
            <person name="Stolte C."/>
            <person name="Sykes S."/>
            <person name="Wortman J."/>
            <person name="Nusbaum C."/>
            <person name="Birren B."/>
        </authorList>
    </citation>
    <scope>NUCLEOTIDE SEQUENCE</scope>
    <source>
        <strain evidence="1">26406</strain>
    </source>
</reference>